<reference evidence="7 8" key="1">
    <citation type="submission" date="2018-06" db="EMBL/GenBank/DDBJ databases">
        <title>Genomic Encyclopedia of Archaeal and Bacterial Type Strains, Phase II (KMG-II): from individual species to whole genera.</title>
        <authorList>
            <person name="Goeker M."/>
        </authorList>
    </citation>
    <scope>NUCLEOTIDE SEQUENCE [LARGE SCALE GENOMIC DNA]</scope>
    <source>
        <strain evidence="7 8">DSM 22686</strain>
    </source>
</reference>
<evidence type="ECO:0000256" key="5">
    <source>
        <dbReference type="SAM" id="SignalP"/>
    </source>
</evidence>
<protein>
    <submittedName>
        <fullName evidence="7">Protein SCO1/2</fullName>
    </submittedName>
</protein>
<comment type="similarity">
    <text evidence="1">Belongs to the SCO1/2 family.</text>
</comment>
<dbReference type="InterPro" id="IPR013766">
    <property type="entry name" value="Thioredoxin_domain"/>
</dbReference>
<dbReference type="AlphaFoldDB" id="A0A2W7S2L2"/>
<evidence type="ECO:0000259" key="6">
    <source>
        <dbReference type="PROSITE" id="PS51352"/>
    </source>
</evidence>
<evidence type="ECO:0000313" key="8">
    <source>
        <dbReference type="Proteomes" id="UP000249115"/>
    </source>
</evidence>
<dbReference type="Pfam" id="PF02630">
    <property type="entry name" value="SCO1-SenC"/>
    <property type="match status" value="1"/>
</dbReference>
<dbReference type="EMBL" id="QKZU01000001">
    <property type="protein sequence ID" value="PZX61169.1"/>
    <property type="molecule type" value="Genomic_DNA"/>
</dbReference>
<feature type="signal peptide" evidence="5">
    <location>
        <begin position="1"/>
        <end position="25"/>
    </location>
</feature>
<evidence type="ECO:0000256" key="4">
    <source>
        <dbReference type="PIRSR" id="PIRSR603782-2"/>
    </source>
</evidence>
<keyword evidence="5" id="KW-0732">Signal</keyword>
<feature type="domain" description="Thioredoxin" evidence="6">
    <location>
        <begin position="71"/>
        <end position="236"/>
    </location>
</feature>
<evidence type="ECO:0000256" key="2">
    <source>
        <dbReference type="ARBA" id="ARBA00023008"/>
    </source>
</evidence>
<accession>A0A2W7S2L2</accession>
<evidence type="ECO:0000256" key="1">
    <source>
        <dbReference type="ARBA" id="ARBA00010996"/>
    </source>
</evidence>
<sequence length="237" mass="27026">MNLAKKTFNMRTNILSLLFVFLLVACHSPQIETSILEEASIEGSTTQQEELPYYSEATFMPQWFETDDTIPQDFHSIPDFTLVNQNGKEVTLQTYQGKIQVVSFFFTTCPGICPKMASNMYLIQEEFIEDDQVKLISFSVTPDYDTVSILREYADRKGALDGKWDLLTGDRSQIYNLGRNAYFIEEDLGIEKSVDDFIHTENILLIDGDQHIRGIYNGLNKASIMQLMADVKTLEAV</sequence>
<feature type="binding site" evidence="3">
    <location>
        <position position="109"/>
    </location>
    <ligand>
        <name>Cu cation</name>
        <dbReference type="ChEBI" id="CHEBI:23378"/>
    </ligand>
</feature>
<dbReference type="Gene3D" id="3.40.30.10">
    <property type="entry name" value="Glutaredoxin"/>
    <property type="match status" value="1"/>
</dbReference>
<keyword evidence="4" id="KW-1015">Disulfide bond</keyword>
<dbReference type="RefSeq" id="WP_223271771.1">
    <property type="nucleotide sequence ID" value="NZ_MSSV01000001.1"/>
</dbReference>
<dbReference type="SUPFAM" id="SSF52833">
    <property type="entry name" value="Thioredoxin-like"/>
    <property type="match status" value="1"/>
</dbReference>
<name>A0A2W7S2L2_9BACT</name>
<dbReference type="PROSITE" id="PS51352">
    <property type="entry name" value="THIOREDOXIN_2"/>
    <property type="match status" value="1"/>
</dbReference>
<dbReference type="PROSITE" id="PS51257">
    <property type="entry name" value="PROKAR_LIPOPROTEIN"/>
    <property type="match status" value="1"/>
</dbReference>
<feature type="binding site" evidence="3">
    <location>
        <position position="199"/>
    </location>
    <ligand>
        <name>Cu cation</name>
        <dbReference type="ChEBI" id="CHEBI:23378"/>
    </ligand>
</feature>
<feature type="chain" id="PRO_5016180840" evidence="5">
    <location>
        <begin position="26"/>
        <end position="237"/>
    </location>
</feature>
<evidence type="ECO:0000256" key="3">
    <source>
        <dbReference type="PIRSR" id="PIRSR603782-1"/>
    </source>
</evidence>
<dbReference type="InterPro" id="IPR036249">
    <property type="entry name" value="Thioredoxin-like_sf"/>
</dbReference>
<dbReference type="CDD" id="cd02968">
    <property type="entry name" value="SCO"/>
    <property type="match status" value="1"/>
</dbReference>
<dbReference type="PANTHER" id="PTHR12151">
    <property type="entry name" value="ELECTRON TRANSPORT PROTIN SCO1/SENC FAMILY MEMBER"/>
    <property type="match status" value="1"/>
</dbReference>
<evidence type="ECO:0000313" key="7">
    <source>
        <dbReference type="EMBL" id="PZX61169.1"/>
    </source>
</evidence>
<dbReference type="Proteomes" id="UP000249115">
    <property type="component" value="Unassembled WGS sequence"/>
</dbReference>
<dbReference type="InterPro" id="IPR003782">
    <property type="entry name" value="SCO1/SenC"/>
</dbReference>
<keyword evidence="3" id="KW-0479">Metal-binding</keyword>
<feature type="disulfide bond" description="Redox-active" evidence="4">
    <location>
        <begin position="109"/>
        <end position="113"/>
    </location>
</feature>
<proteinExistence type="inferred from homology"/>
<comment type="caution">
    <text evidence="7">The sequence shown here is derived from an EMBL/GenBank/DDBJ whole genome shotgun (WGS) entry which is preliminary data.</text>
</comment>
<keyword evidence="2 3" id="KW-0186">Copper</keyword>
<dbReference type="GO" id="GO:0046872">
    <property type="term" value="F:metal ion binding"/>
    <property type="evidence" value="ECO:0007669"/>
    <property type="project" value="UniProtKB-KW"/>
</dbReference>
<organism evidence="7 8">
    <name type="scientific">Algoriphagus ratkowskyi</name>
    <dbReference type="NCBI Taxonomy" id="57028"/>
    <lineage>
        <taxon>Bacteria</taxon>
        <taxon>Pseudomonadati</taxon>
        <taxon>Bacteroidota</taxon>
        <taxon>Cytophagia</taxon>
        <taxon>Cytophagales</taxon>
        <taxon>Cyclobacteriaceae</taxon>
        <taxon>Algoriphagus</taxon>
    </lineage>
</organism>
<gene>
    <name evidence="7" type="ORF">LV84_00157</name>
</gene>
<feature type="binding site" evidence="3">
    <location>
        <position position="113"/>
    </location>
    <ligand>
        <name>Cu cation</name>
        <dbReference type="ChEBI" id="CHEBI:23378"/>
    </ligand>
</feature>
<dbReference type="PANTHER" id="PTHR12151:SF25">
    <property type="entry name" value="LINALOOL DEHYDRATASE_ISOMERASE DOMAIN-CONTAINING PROTEIN"/>
    <property type="match status" value="1"/>
</dbReference>